<feature type="transmembrane region" description="Helical" evidence="5">
    <location>
        <begin position="161"/>
        <end position="181"/>
    </location>
</feature>
<evidence type="ECO:0000256" key="2">
    <source>
        <dbReference type="ARBA" id="ARBA00022692"/>
    </source>
</evidence>
<feature type="transmembrane region" description="Helical" evidence="5">
    <location>
        <begin position="403"/>
        <end position="431"/>
    </location>
</feature>
<dbReference type="PANTHER" id="PTHR42770:SF16">
    <property type="entry name" value="AMINO ACID PERMEASE"/>
    <property type="match status" value="1"/>
</dbReference>
<evidence type="ECO:0000259" key="6">
    <source>
        <dbReference type="Pfam" id="PF00324"/>
    </source>
</evidence>
<feature type="transmembrane region" description="Helical" evidence="5">
    <location>
        <begin position="437"/>
        <end position="457"/>
    </location>
</feature>
<sequence length="493" mass="50968">MRKTVRPAASAAARGQEIGAGEVLYFALASVGVLLVVSGVVPTAYRATGLTSLPLAFLIVGAVLAVFIPGYVRMTRHTPYGGAMYAIVALGLGRLIGVPVAWLALAAYLLLGVALYGLFGVEMQGYAQAHWGIDHSWWVWALAVWLLVTVLGQFKTRDIGRLLGVLSIAEIAISLVISATGLQHPAPGPILHAFSGSGMTWASLGPAFAICVLGFIGFETTAVYRREVRNPRRTITSATIASLAISALVYTVASWALDAHYGAQTVAVSTAQGPGAFFAMGTSSEALIGNSLLLTSLLAALLGYHNGWVRYVYTGARHGMLPGVFAKVGRSGVARSASLLQSGFGLATIAATAAFGWNPQTQLFYIGGTTGGLAILALMTTTSAAEVRYFLGHRQAGSTAALVLLPALAAVLLAGMTVLAATHFSLLLGIAPDDPTAGRILIGFSIVALLGLSWALATRKLAPERYQALKPAAASPALSDTGAHDAVTAGEAA</sequence>
<feature type="transmembrane region" description="Helical" evidence="5">
    <location>
        <begin position="137"/>
        <end position="154"/>
    </location>
</feature>
<protein>
    <submittedName>
        <fullName evidence="7">APC family permease</fullName>
    </submittedName>
</protein>
<evidence type="ECO:0000313" key="7">
    <source>
        <dbReference type="EMBL" id="MBR7827569.1"/>
    </source>
</evidence>
<accession>A0A941EH66</accession>
<feature type="transmembrane region" description="Helical" evidence="5">
    <location>
        <begin position="23"/>
        <end position="45"/>
    </location>
</feature>
<dbReference type="Proteomes" id="UP000676325">
    <property type="component" value="Unassembled WGS sequence"/>
</dbReference>
<dbReference type="PIRSF" id="PIRSF006060">
    <property type="entry name" value="AA_transporter"/>
    <property type="match status" value="1"/>
</dbReference>
<evidence type="ECO:0000313" key="8">
    <source>
        <dbReference type="Proteomes" id="UP000676325"/>
    </source>
</evidence>
<dbReference type="Pfam" id="PF00324">
    <property type="entry name" value="AA_permease"/>
    <property type="match status" value="1"/>
</dbReference>
<keyword evidence="2 5" id="KW-0812">Transmembrane</keyword>
<feature type="transmembrane region" description="Helical" evidence="5">
    <location>
        <begin position="277"/>
        <end position="302"/>
    </location>
</feature>
<feature type="transmembrane region" description="Helical" evidence="5">
    <location>
        <begin position="337"/>
        <end position="357"/>
    </location>
</feature>
<name>A0A941EH66_9ACTN</name>
<reference evidence="7" key="1">
    <citation type="submission" date="2021-04" db="EMBL/GenBank/DDBJ databases">
        <title>Genome based classification of Actinospica acidithermotolerans sp. nov., an actinobacterium isolated from an Indonesian hot spring.</title>
        <authorList>
            <person name="Kusuma A.B."/>
            <person name="Putra K.E."/>
            <person name="Nafisah S."/>
            <person name="Loh J."/>
            <person name="Nouioui I."/>
            <person name="Goodfellow M."/>
        </authorList>
    </citation>
    <scope>NUCLEOTIDE SEQUENCE</scope>
    <source>
        <strain evidence="7">MGRD01-02</strain>
    </source>
</reference>
<organism evidence="7 8">
    <name type="scientific">Actinospica acidithermotolerans</name>
    <dbReference type="NCBI Taxonomy" id="2828514"/>
    <lineage>
        <taxon>Bacteria</taxon>
        <taxon>Bacillati</taxon>
        <taxon>Actinomycetota</taxon>
        <taxon>Actinomycetes</taxon>
        <taxon>Catenulisporales</taxon>
        <taxon>Actinospicaceae</taxon>
        <taxon>Actinospica</taxon>
    </lineage>
</organism>
<dbReference type="AlphaFoldDB" id="A0A941EH66"/>
<dbReference type="InterPro" id="IPR050367">
    <property type="entry name" value="APC_superfamily"/>
</dbReference>
<dbReference type="GO" id="GO:0055085">
    <property type="term" value="P:transmembrane transport"/>
    <property type="evidence" value="ECO:0007669"/>
    <property type="project" value="InterPro"/>
</dbReference>
<feature type="domain" description="Amino acid permease/ SLC12A" evidence="6">
    <location>
        <begin position="31"/>
        <end position="425"/>
    </location>
</feature>
<proteinExistence type="predicted"/>
<comment type="subcellular location">
    <subcellularLocation>
        <location evidence="1">Membrane</location>
        <topology evidence="1">Multi-pass membrane protein</topology>
    </subcellularLocation>
</comment>
<keyword evidence="3 5" id="KW-1133">Transmembrane helix</keyword>
<evidence type="ECO:0000256" key="3">
    <source>
        <dbReference type="ARBA" id="ARBA00022989"/>
    </source>
</evidence>
<dbReference type="PANTHER" id="PTHR42770">
    <property type="entry name" value="AMINO ACID TRANSPORTER-RELATED"/>
    <property type="match status" value="1"/>
</dbReference>
<dbReference type="RefSeq" id="WP_212518712.1">
    <property type="nucleotide sequence ID" value="NZ_JAGSOH010000037.1"/>
</dbReference>
<evidence type="ECO:0000256" key="1">
    <source>
        <dbReference type="ARBA" id="ARBA00004141"/>
    </source>
</evidence>
<keyword evidence="8" id="KW-1185">Reference proteome</keyword>
<keyword evidence="4 5" id="KW-0472">Membrane</keyword>
<comment type="caution">
    <text evidence="7">The sequence shown here is derived from an EMBL/GenBank/DDBJ whole genome shotgun (WGS) entry which is preliminary data.</text>
</comment>
<feature type="transmembrane region" description="Helical" evidence="5">
    <location>
        <begin position="235"/>
        <end position="257"/>
    </location>
</feature>
<feature type="transmembrane region" description="Helical" evidence="5">
    <location>
        <begin position="201"/>
        <end position="223"/>
    </location>
</feature>
<evidence type="ECO:0000256" key="5">
    <source>
        <dbReference type="SAM" id="Phobius"/>
    </source>
</evidence>
<dbReference type="Gene3D" id="1.20.1740.10">
    <property type="entry name" value="Amino acid/polyamine transporter I"/>
    <property type="match status" value="1"/>
</dbReference>
<evidence type="ECO:0000256" key="4">
    <source>
        <dbReference type="ARBA" id="ARBA00023136"/>
    </source>
</evidence>
<gene>
    <name evidence="7" type="ORF">KDK95_14720</name>
</gene>
<dbReference type="InterPro" id="IPR004841">
    <property type="entry name" value="AA-permease/SLC12A_dom"/>
</dbReference>
<dbReference type="EMBL" id="JAGSOH010000037">
    <property type="protein sequence ID" value="MBR7827569.1"/>
    <property type="molecule type" value="Genomic_DNA"/>
</dbReference>
<feature type="transmembrane region" description="Helical" evidence="5">
    <location>
        <begin position="84"/>
        <end position="117"/>
    </location>
</feature>
<feature type="transmembrane region" description="Helical" evidence="5">
    <location>
        <begin position="51"/>
        <end position="72"/>
    </location>
</feature>
<feature type="transmembrane region" description="Helical" evidence="5">
    <location>
        <begin position="363"/>
        <end position="391"/>
    </location>
</feature>
<dbReference type="GO" id="GO:0016020">
    <property type="term" value="C:membrane"/>
    <property type="evidence" value="ECO:0007669"/>
    <property type="project" value="UniProtKB-SubCell"/>
</dbReference>